<organism evidence="6 9">
    <name type="scientific">Vibrio rotiferianus</name>
    <dbReference type="NCBI Taxonomy" id="190895"/>
    <lineage>
        <taxon>Bacteria</taxon>
        <taxon>Pseudomonadati</taxon>
        <taxon>Pseudomonadota</taxon>
        <taxon>Gammaproteobacteria</taxon>
        <taxon>Vibrionales</taxon>
        <taxon>Vibrionaceae</taxon>
        <taxon>Vibrio</taxon>
    </lineage>
</organism>
<dbReference type="SUPFAM" id="SSF52540">
    <property type="entry name" value="P-loop containing nucleoside triphosphate hydrolases"/>
    <property type="match status" value="2"/>
</dbReference>
<dbReference type="GeneID" id="47654800"/>
<dbReference type="FunFam" id="3.40.50.300:FF:000016">
    <property type="entry name" value="Oligopeptide ABC transporter ATP-binding component"/>
    <property type="match status" value="2"/>
</dbReference>
<dbReference type="NCBIfam" id="NF008453">
    <property type="entry name" value="PRK11308.1"/>
    <property type="match status" value="2"/>
</dbReference>
<dbReference type="GO" id="GO:0016887">
    <property type="term" value="F:ATP hydrolysis activity"/>
    <property type="evidence" value="ECO:0007669"/>
    <property type="project" value="InterPro"/>
</dbReference>
<comment type="similarity">
    <text evidence="1">Belongs to the ABC transporter superfamily.</text>
</comment>
<dbReference type="InterPro" id="IPR003439">
    <property type="entry name" value="ABC_transporter-like_ATP-bd"/>
</dbReference>
<dbReference type="InterPro" id="IPR013563">
    <property type="entry name" value="Oligopep_ABC_C"/>
</dbReference>
<keyword evidence="4 6" id="KW-0067">ATP-binding</keyword>
<dbReference type="Proteomes" id="UP000180133">
    <property type="component" value="Unassembled WGS sequence"/>
</dbReference>
<dbReference type="CDD" id="cd03257">
    <property type="entry name" value="ABC_NikE_OppD_transporters"/>
    <property type="match status" value="2"/>
</dbReference>
<feature type="domain" description="ABC transporter" evidence="5">
    <location>
        <begin position="277"/>
        <end position="527"/>
    </location>
</feature>
<reference evidence="7 8" key="1">
    <citation type="submission" date="2016-09" db="EMBL/GenBank/DDBJ databases">
        <title>Isolation, identification and antibiotic sensitivity analysis of bacterial pathogen from juvenile Hippocampus erectus with tail-rotted disease.</title>
        <authorList>
            <person name="Yang Q."/>
        </authorList>
    </citation>
    <scope>NUCLEOTIDE SEQUENCE [LARGE SCALE GENOMIC DNA]</scope>
    <source>
        <strain evidence="7 8">HM-10</strain>
    </source>
</reference>
<dbReference type="InterPro" id="IPR050319">
    <property type="entry name" value="ABC_transp_ATP-bind"/>
</dbReference>
<dbReference type="Proteomes" id="UP000315115">
    <property type="component" value="Chromosome 2"/>
</dbReference>
<evidence type="ECO:0000256" key="4">
    <source>
        <dbReference type="ARBA" id="ARBA00022840"/>
    </source>
</evidence>
<evidence type="ECO:0000313" key="7">
    <source>
        <dbReference type="EMBL" id="OHY96151.1"/>
    </source>
</evidence>
<proteinExistence type="inferred from homology"/>
<dbReference type="Gene3D" id="3.40.50.300">
    <property type="entry name" value="P-loop containing nucleotide triphosphate hydrolases"/>
    <property type="match status" value="2"/>
</dbReference>
<protein>
    <submittedName>
        <fullName evidence="6 7">ABC transporter ATP-binding protein</fullName>
    </submittedName>
</protein>
<evidence type="ECO:0000313" key="9">
    <source>
        <dbReference type="Proteomes" id="UP000315115"/>
    </source>
</evidence>
<dbReference type="PROSITE" id="PS50893">
    <property type="entry name" value="ABC_TRANSPORTER_2"/>
    <property type="match status" value="2"/>
</dbReference>
<dbReference type="AlphaFoldDB" id="A0A2K7T085"/>
<evidence type="ECO:0000256" key="2">
    <source>
        <dbReference type="ARBA" id="ARBA00022448"/>
    </source>
</evidence>
<dbReference type="PROSITE" id="PS00211">
    <property type="entry name" value="ABC_TRANSPORTER_1"/>
    <property type="match status" value="2"/>
</dbReference>
<dbReference type="InterPro" id="IPR017871">
    <property type="entry name" value="ABC_transporter-like_CS"/>
</dbReference>
<dbReference type="GO" id="GO:0015833">
    <property type="term" value="P:peptide transport"/>
    <property type="evidence" value="ECO:0007669"/>
    <property type="project" value="InterPro"/>
</dbReference>
<dbReference type="InterPro" id="IPR027417">
    <property type="entry name" value="P-loop_NTPase"/>
</dbReference>
<dbReference type="PANTHER" id="PTHR43776">
    <property type="entry name" value="TRANSPORT ATP-BINDING PROTEIN"/>
    <property type="match status" value="1"/>
</dbReference>
<dbReference type="EMBL" id="AP019799">
    <property type="protein sequence ID" value="BBL91158.1"/>
    <property type="molecule type" value="Genomic_DNA"/>
</dbReference>
<dbReference type="GO" id="GO:0005524">
    <property type="term" value="F:ATP binding"/>
    <property type="evidence" value="ECO:0007669"/>
    <property type="project" value="UniProtKB-KW"/>
</dbReference>
<dbReference type="GO" id="GO:0055085">
    <property type="term" value="P:transmembrane transport"/>
    <property type="evidence" value="ECO:0007669"/>
    <property type="project" value="UniProtKB-ARBA"/>
</dbReference>
<gene>
    <name evidence="7" type="ORF">BI375_01165</name>
    <name evidence="6" type="ORF">VroAM7_38110</name>
</gene>
<dbReference type="KEGG" id="vro:BSZ04_05860"/>
<feature type="domain" description="ABC transporter" evidence="5">
    <location>
        <begin position="7"/>
        <end position="258"/>
    </location>
</feature>
<keyword evidence="8" id="KW-1185">Reference proteome</keyword>
<accession>A0A2K7T085</accession>
<dbReference type="OrthoDB" id="9784450at2"/>
<dbReference type="Pfam" id="PF00005">
    <property type="entry name" value="ABC_tran"/>
    <property type="match status" value="2"/>
</dbReference>
<keyword evidence="3" id="KW-0547">Nucleotide-binding</keyword>
<keyword evidence="2" id="KW-0813">Transport</keyword>
<evidence type="ECO:0000256" key="1">
    <source>
        <dbReference type="ARBA" id="ARBA00005417"/>
    </source>
</evidence>
<name>A0A2K7T085_9VIBR</name>
<reference evidence="9" key="2">
    <citation type="submission" date="2019-07" db="EMBL/GenBank/DDBJ databases">
        <title>Complete Genome Sequences of Vibrion rotiferianus strain AM7.</title>
        <authorList>
            <person name="Miyazaki K."/>
            <person name="Wiseschart A."/>
            <person name="Pootanakit K."/>
            <person name="Ishimori K."/>
            <person name="Kitahara K."/>
        </authorList>
    </citation>
    <scope>NUCLEOTIDE SEQUENCE [LARGE SCALE GENOMIC DNA]</scope>
    <source>
        <strain evidence="9">AM7</strain>
    </source>
</reference>
<dbReference type="EMBL" id="MKFT01000001">
    <property type="protein sequence ID" value="OHY96151.1"/>
    <property type="molecule type" value="Genomic_DNA"/>
</dbReference>
<evidence type="ECO:0000259" key="5">
    <source>
        <dbReference type="PROSITE" id="PS50893"/>
    </source>
</evidence>
<dbReference type="PANTHER" id="PTHR43776:SF7">
    <property type="entry name" value="D,D-DIPEPTIDE TRANSPORT ATP-BINDING PROTEIN DDPF-RELATED"/>
    <property type="match status" value="1"/>
</dbReference>
<dbReference type="SMART" id="SM00382">
    <property type="entry name" value="AAA"/>
    <property type="match status" value="2"/>
</dbReference>
<evidence type="ECO:0000313" key="6">
    <source>
        <dbReference type="EMBL" id="BBL91158.1"/>
    </source>
</evidence>
<evidence type="ECO:0000313" key="8">
    <source>
        <dbReference type="Proteomes" id="UP000180133"/>
    </source>
</evidence>
<reference evidence="6" key="3">
    <citation type="journal article" date="2020" name="Microbiol. Resour. Announc.">
        <title>Complete Genome Sequence of Vibrio rotiferianus Strain AM7.</title>
        <authorList>
            <person name="Miyazaki K."/>
            <person name="Wiseschart A."/>
            <person name="Pootanakit K."/>
            <person name="Kitahara K."/>
        </authorList>
    </citation>
    <scope>NUCLEOTIDE SEQUENCE</scope>
    <source>
        <strain evidence="6">AM7</strain>
    </source>
</reference>
<dbReference type="NCBIfam" id="NF007739">
    <property type="entry name" value="PRK10419.1"/>
    <property type="match status" value="2"/>
</dbReference>
<sequence>MSTQTILSVSNLSVSFTTNDGIVDAVKNVSFDLQAGETLSIVGESGSGKSVSTNALMKLLPDNAILHSNSSITFEGESILDKSERQMQSIRGDRIGMIFQEPMTSLNPYMRVGIQVAEAIICHRSVTKKQAKARVLELFDLVHLPNPQQAYDKYPHEFSGGQLQRIMIAMALINEPDILIADEPTTALDVTVQAEVLYLIKEIQAKMGMAILFITHDLGVVKHFADRVLVMCKGEVVEEGITETLFSDPQHDYTKMLINSIPKGNKDPIEEGATELLRADDIRVKFLVKPHFIASKNEYFEAVKGISLELKQGETLGIVGESGSGKSTLGRALIGLLPSTGKIQFKGQDLALLTDKERFALKKDVQMVFQDPYGSLSPRMTVGEIITEGLTVHQPQMSKAERMQKARDVLREVRLDPASINRYPHEFSGGQRQRIAIARALILEPSFILLDEPTSALDRSVQLTVIDLLKDLQKKHNIGYLFISHDLSVVKALSDRVLVMQKGEVMEQGTAEEIFHNPKSDYTRKLIDASFDLENNENQHDAA</sequence>
<dbReference type="InterPro" id="IPR003593">
    <property type="entry name" value="AAA+_ATPase"/>
</dbReference>
<dbReference type="Pfam" id="PF08352">
    <property type="entry name" value="oligo_HPY"/>
    <property type="match status" value="2"/>
</dbReference>
<dbReference type="RefSeq" id="WP_071234170.1">
    <property type="nucleotide sequence ID" value="NZ_AP019799.1"/>
</dbReference>
<evidence type="ECO:0000256" key="3">
    <source>
        <dbReference type="ARBA" id="ARBA00022741"/>
    </source>
</evidence>